<dbReference type="OrthoDB" id="4062651at2759"/>
<evidence type="ECO:0000313" key="4">
    <source>
        <dbReference type="Proteomes" id="UP000541444"/>
    </source>
</evidence>
<dbReference type="GO" id="GO:0004674">
    <property type="term" value="F:protein serine/threonine kinase activity"/>
    <property type="evidence" value="ECO:0007669"/>
    <property type="project" value="TreeGrafter"/>
</dbReference>
<keyword evidence="4" id="KW-1185">Reference proteome</keyword>
<dbReference type="GO" id="GO:0005886">
    <property type="term" value="C:plasma membrane"/>
    <property type="evidence" value="ECO:0007669"/>
    <property type="project" value="TreeGrafter"/>
</dbReference>
<gene>
    <name evidence="3" type="ORF">GIB67_017247</name>
</gene>
<proteinExistence type="predicted"/>
<sequence length="81" mass="9316">MKENRLFEVLETRVANEAGNREIEVVAKLAKRCLKLVGKKRPTMKVVVIQLETLREFQHQAHNYAVAFKEFMTGSLQELTG</sequence>
<dbReference type="GO" id="GO:0007166">
    <property type="term" value="P:cell surface receptor signaling pathway"/>
    <property type="evidence" value="ECO:0007669"/>
    <property type="project" value="InterPro"/>
</dbReference>
<dbReference type="PANTHER" id="PTHR27005:SF515">
    <property type="entry name" value="WALL-ASSOCIATED RECEPTOR KINASE-LIKE 10-RELATED"/>
    <property type="match status" value="1"/>
</dbReference>
<accession>A0A7J7NBP8</accession>
<evidence type="ECO:0000256" key="2">
    <source>
        <dbReference type="ARBA" id="ARBA00022840"/>
    </source>
</evidence>
<evidence type="ECO:0000256" key="1">
    <source>
        <dbReference type="ARBA" id="ARBA00022741"/>
    </source>
</evidence>
<dbReference type="Proteomes" id="UP000541444">
    <property type="component" value="Unassembled WGS sequence"/>
</dbReference>
<dbReference type="PANTHER" id="PTHR27005">
    <property type="entry name" value="WALL-ASSOCIATED RECEPTOR KINASE-LIKE 21"/>
    <property type="match status" value="1"/>
</dbReference>
<dbReference type="GO" id="GO:0005524">
    <property type="term" value="F:ATP binding"/>
    <property type="evidence" value="ECO:0007669"/>
    <property type="project" value="UniProtKB-KW"/>
</dbReference>
<organism evidence="3 4">
    <name type="scientific">Kingdonia uniflora</name>
    <dbReference type="NCBI Taxonomy" id="39325"/>
    <lineage>
        <taxon>Eukaryota</taxon>
        <taxon>Viridiplantae</taxon>
        <taxon>Streptophyta</taxon>
        <taxon>Embryophyta</taxon>
        <taxon>Tracheophyta</taxon>
        <taxon>Spermatophyta</taxon>
        <taxon>Magnoliopsida</taxon>
        <taxon>Ranunculales</taxon>
        <taxon>Circaeasteraceae</taxon>
        <taxon>Kingdonia</taxon>
    </lineage>
</organism>
<dbReference type="AlphaFoldDB" id="A0A7J7NBP8"/>
<comment type="caution">
    <text evidence="3">The sequence shown here is derived from an EMBL/GenBank/DDBJ whole genome shotgun (WGS) entry which is preliminary data.</text>
</comment>
<dbReference type="Gene3D" id="1.10.510.10">
    <property type="entry name" value="Transferase(Phosphotransferase) domain 1"/>
    <property type="match status" value="1"/>
</dbReference>
<keyword evidence="1" id="KW-0547">Nucleotide-binding</keyword>
<dbReference type="EMBL" id="JACGCM010000925">
    <property type="protein sequence ID" value="KAF6164586.1"/>
    <property type="molecule type" value="Genomic_DNA"/>
</dbReference>
<reference evidence="3 4" key="1">
    <citation type="journal article" date="2020" name="IScience">
        <title>Genome Sequencing of the Endangered Kingdonia uniflora (Circaeasteraceae, Ranunculales) Reveals Potential Mechanisms of Evolutionary Specialization.</title>
        <authorList>
            <person name="Sun Y."/>
            <person name="Deng T."/>
            <person name="Zhang A."/>
            <person name="Moore M.J."/>
            <person name="Landis J.B."/>
            <person name="Lin N."/>
            <person name="Zhang H."/>
            <person name="Zhang X."/>
            <person name="Huang J."/>
            <person name="Zhang X."/>
            <person name="Sun H."/>
            <person name="Wang H."/>
        </authorList>
    </citation>
    <scope>NUCLEOTIDE SEQUENCE [LARGE SCALE GENOMIC DNA]</scope>
    <source>
        <strain evidence="3">TB1705</strain>
        <tissue evidence="3">Leaf</tissue>
    </source>
</reference>
<keyword evidence="2" id="KW-0067">ATP-binding</keyword>
<dbReference type="InterPro" id="IPR045274">
    <property type="entry name" value="WAK-like"/>
</dbReference>
<protein>
    <submittedName>
        <fullName evidence="3">Uncharacterized protein</fullName>
    </submittedName>
</protein>
<evidence type="ECO:0000313" key="3">
    <source>
        <dbReference type="EMBL" id="KAF6164586.1"/>
    </source>
</evidence>
<name>A0A7J7NBP8_9MAGN</name>